<dbReference type="PROSITE" id="PS00107">
    <property type="entry name" value="PROTEIN_KINASE_ATP"/>
    <property type="match status" value="1"/>
</dbReference>
<dbReference type="eggNOG" id="COG0515">
    <property type="taxonomic scope" value="Bacteria"/>
</dbReference>
<dbReference type="InterPro" id="IPR011009">
    <property type="entry name" value="Kinase-like_dom_sf"/>
</dbReference>
<keyword evidence="4 7" id="KW-0547">Nucleotide-binding</keyword>
<dbReference type="InterPro" id="IPR008271">
    <property type="entry name" value="Ser/Thr_kinase_AS"/>
</dbReference>
<dbReference type="InterPro" id="IPR000719">
    <property type="entry name" value="Prot_kinase_dom"/>
</dbReference>
<evidence type="ECO:0000256" key="6">
    <source>
        <dbReference type="ARBA" id="ARBA00022840"/>
    </source>
</evidence>
<dbReference type="GO" id="GO:0005524">
    <property type="term" value="F:ATP binding"/>
    <property type="evidence" value="ECO:0007669"/>
    <property type="project" value="UniProtKB-UniRule"/>
</dbReference>
<feature type="compositionally biased region" description="Pro residues" evidence="8">
    <location>
        <begin position="353"/>
        <end position="365"/>
    </location>
</feature>
<dbReference type="AlphaFoldDB" id="C5C4N5"/>
<dbReference type="PROSITE" id="PS50011">
    <property type="entry name" value="PROTEIN_KINASE_DOM"/>
    <property type="match status" value="1"/>
</dbReference>
<gene>
    <name evidence="11" type="ordered locus">Bcav_1757</name>
</gene>
<feature type="domain" description="Protein kinase" evidence="10">
    <location>
        <begin position="16"/>
        <end position="281"/>
    </location>
</feature>
<name>C5C4N5_BEUC1</name>
<organism evidence="11 12">
    <name type="scientific">Beutenbergia cavernae (strain ATCC BAA-8 / DSM 12333 / CCUG 43141 / JCM 11478 / NBRC 16432 / NCIMB 13614 / HKI 0122)</name>
    <dbReference type="NCBI Taxonomy" id="471853"/>
    <lineage>
        <taxon>Bacteria</taxon>
        <taxon>Bacillati</taxon>
        <taxon>Actinomycetota</taxon>
        <taxon>Actinomycetes</taxon>
        <taxon>Micrococcales</taxon>
        <taxon>Beutenbergiaceae</taxon>
        <taxon>Beutenbergia</taxon>
    </lineage>
</organism>
<evidence type="ECO:0000259" key="10">
    <source>
        <dbReference type="PROSITE" id="PS50011"/>
    </source>
</evidence>
<keyword evidence="12" id="KW-1185">Reference proteome</keyword>
<dbReference type="KEGG" id="bcv:Bcav_1757"/>
<proteinExistence type="predicted"/>
<evidence type="ECO:0000256" key="4">
    <source>
        <dbReference type="ARBA" id="ARBA00022741"/>
    </source>
</evidence>
<dbReference type="InterPro" id="IPR017441">
    <property type="entry name" value="Protein_kinase_ATP_BS"/>
</dbReference>
<accession>C5C4N5</accession>
<dbReference type="PANTHER" id="PTHR43289:SF6">
    <property type="entry name" value="SERINE_THREONINE-PROTEIN KINASE NEKL-3"/>
    <property type="match status" value="1"/>
</dbReference>
<dbReference type="PROSITE" id="PS00108">
    <property type="entry name" value="PROTEIN_KINASE_ST"/>
    <property type="match status" value="1"/>
</dbReference>
<evidence type="ECO:0000256" key="5">
    <source>
        <dbReference type="ARBA" id="ARBA00022777"/>
    </source>
</evidence>
<dbReference type="CDD" id="cd14014">
    <property type="entry name" value="STKc_PknB_like"/>
    <property type="match status" value="1"/>
</dbReference>
<dbReference type="Pfam" id="PF00069">
    <property type="entry name" value="Pkinase"/>
    <property type="match status" value="1"/>
</dbReference>
<dbReference type="Gene3D" id="3.30.200.20">
    <property type="entry name" value="Phosphorylase Kinase, domain 1"/>
    <property type="match status" value="1"/>
</dbReference>
<dbReference type="PANTHER" id="PTHR43289">
    <property type="entry name" value="MITOGEN-ACTIVATED PROTEIN KINASE KINASE KINASE 20-RELATED"/>
    <property type="match status" value="1"/>
</dbReference>
<dbReference type="HOGENOM" id="CLU_000288_129_0_11"/>
<keyword evidence="3" id="KW-0808">Transferase</keyword>
<keyword evidence="5 11" id="KW-0418">Kinase</keyword>
<keyword evidence="9" id="KW-0472">Membrane</keyword>
<dbReference type="GO" id="GO:0004674">
    <property type="term" value="F:protein serine/threonine kinase activity"/>
    <property type="evidence" value="ECO:0007669"/>
    <property type="project" value="UniProtKB-KW"/>
</dbReference>
<feature type="binding site" evidence="7">
    <location>
        <position position="45"/>
    </location>
    <ligand>
        <name>ATP</name>
        <dbReference type="ChEBI" id="CHEBI:30616"/>
    </ligand>
</feature>
<evidence type="ECO:0000313" key="11">
    <source>
        <dbReference type="EMBL" id="ACQ80013.1"/>
    </source>
</evidence>
<sequence length="510" mass="54139">MSPRRAPSPPPSIPGYRLEKLLGSGGFSDVFLYEQAMPRRRVAVKVLLAHADGPDERAQFAAEANLMAQLSTHPAIATIYHADTAEDGRPYLVMEYCSRPNLSVRYRQERIGVAEALRIGVRLSGAAETAHRAGILHRDIKPANVLTNDYGWPALTDFGISVLASGADSAGDEVGMSIPWAAPEFFADDAPRGVAADVYALAATIYTILAGRSPFERVGGSNTALDLITRIEREPVPPIGRQDVPASLERVLERGLAKHPSQRYATALDFARALQQVEQELRLAPTPIDVPDTSWIADAVAASEENATRVRAVTTVDPVPRVDPLEHTVLGGSVATRQQGAATPDPFLAGYTVPPPTEPTAPPGHDPAAPSGAGRRTRWWVWATATVTVLAALVVVVLVNRGAETPVEPPTSTAPDDPTAPPPVVAVPEPEDLAGVRDGEDVTFTWTLPDDVDPADYSFSWTEVGGDGRAQPVDASPLTLTDRTGTVCVEVRTRADAGGRLSGPVSACVG</sequence>
<protein>
    <recommendedName>
        <fullName evidence="1">non-specific serine/threonine protein kinase</fullName>
        <ecNumber evidence="1">2.7.11.1</ecNumber>
    </recommendedName>
</protein>
<feature type="transmembrane region" description="Helical" evidence="9">
    <location>
        <begin position="379"/>
        <end position="399"/>
    </location>
</feature>
<keyword evidence="9" id="KW-1133">Transmembrane helix</keyword>
<dbReference type="Gene3D" id="1.10.510.10">
    <property type="entry name" value="Transferase(Phosphotransferase) domain 1"/>
    <property type="match status" value="1"/>
</dbReference>
<dbReference type="EC" id="2.7.11.1" evidence="1"/>
<reference evidence="11 12" key="1">
    <citation type="journal article" date="2009" name="Stand. Genomic Sci.">
        <title>Complete genome sequence of Beutenbergia cavernae type strain (HKI 0122).</title>
        <authorList>
            <person name="Land M."/>
            <person name="Pukall R."/>
            <person name="Abt B."/>
            <person name="Goker M."/>
            <person name="Rohde M."/>
            <person name="Glavina Del Rio T."/>
            <person name="Tice H."/>
            <person name="Copeland A."/>
            <person name="Cheng J.F."/>
            <person name="Lucas S."/>
            <person name="Chen F."/>
            <person name="Nolan M."/>
            <person name="Bruce D."/>
            <person name="Goodwin L."/>
            <person name="Pitluck S."/>
            <person name="Ivanova N."/>
            <person name="Mavromatis K."/>
            <person name="Ovchinnikova G."/>
            <person name="Pati A."/>
            <person name="Chen A."/>
            <person name="Palaniappan K."/>
            <person name="Hauser L."/>
            <person name="Chang Y.J."/>
            <person name="Jefferies C.C."/>
            <person name="Saunders E."/>
            <person name="Brettin T."/>
            <person name="Detter J.C."/>
            <person name="Han C."/>
            <person name="Chain P."/>
            <person name="Bristow J."/>
            <person name="Eisen J.A."/>
            <person name="Markowitz V."/>
            <person name="Hugenholtz P."/>
            <person name="Kyrpides N.C."/>
            <person name="Klenk H.P."/>
            <person name="Lapidus A."/>
        </authorList>
    </citation>
    <scope>NUCLEOTIDE SEQUENCE [LARGE SCALE GENOMIC DNA]</scope>
    <source>
        <strain evidence="12">ATCC BAA-8 / DSM 12333 / NBRC 16432</strain>
    </source>
</reference>
<dbReference type="EMBL" id="CP001618">
    <property type="protein sequence ID" value="ACQ80013.1"/>
    <property type="molecule type" value="Genomic_DNA"/>
</dbReference>
<evidence type="ECO:0000256" key="2">
    <source>
        <dbReference type="ARBA" id="ARBA00022527"/>
    </source>
</evidence>
<evidence type="ECO:0000256" key="1">
    <source>
        <dbReference type="ARBA" id="ARBA00012513"/>
    </source>
</evidence>
<dbReference type="Proteomes" id="UP000007962">
    <property type="component" value="Chromosome"/>
</dbReference>
<keyword evidence="2 11" id="KW-0723">Serine/threonine-protein kinase</keyword>
<dbReference type="RefSeq" id="WP_015882253.1">
    <property type="nucleotide sequence ID" value="NC_012669.1"/>
</dbReference>
<dbReference type="STRING" id="471853.Bcav_1757"/>
<dbReference type="SUPFAM" id="SSF56112">
    <property type="entry name" value="Protein kinase-like (PK-like)"/>
    <property type="match status" value="1"/>
</dbReference>
<keyword evidence="6 7" id="KW-0067">ATP-binding</keyword>
<evidence type="ECO:0000313" key="12">
    <source>
        <dbReference type="Proteomes" id="UP000007962"/>
    </source>
</evidence>
<evidence type="ECO:0000256" key="7">
    <source>
        <dbReference type="PROSITE-ProRule" id="PRU10141"/>
    </source>
</evidence>
<feature type="region of interest" description="Disordered" evidence="8">
    <location>
        <begin position="340"/>
        <end position="373"/>
    </location>
</feature>
<evidence type="ECO:0000256" key="3">
    <source>
        <dbReference type="ARBA" id="ARBA00022679"/>
    </source>
</evidence>
<keyword evidence="9" id="KW-0812">Transmembrane</keyword>
<dbReference type="OrthoDB" id="9762169at2"/>
<evidence type="ECO:0000256" key="8">
    <source>
        <dbReference type="SAM" id="MobiDB-lite"/>
    </source>
</evidence>
<dbReference type="SMART" id="SM00220">
    <property type="entry name" value="S_TKc"/>
    <property type="match status" value="1"/>
</dbReference>
<evidence type="ECO:0000256" key="9">
    <source>
        <dbReference type="SAM" id="Phobius"/>
    </source>
</evidence>